<evidence type="ECO:0008006" key="12">
    <source>
        <dbReference type="Google" id="ProtNLM"/>
    </source>
</evidence>
<accession>A0A9P7RMF3</accession>
<evidence type="ECO:0000256" key="2">
    <source>
        <dbReference type="ARBA" id="ARBA00010617"/>
    </source>
</evidence>
<comment type="similarity">
    <text evidence="2 9">Belongs to the cytochrome P450 family.</text>
</comment>
<dbReference type="InterPro" id="IPR036396">
    <property type="entry name" value="Cyt_P450_sf"/>
</dbReference>
<evidence type="ECO:0000256" key="5">
    <source>
        <dbReference type="ARBA" id="ARBA00023002"/>
    </source>
</evidence>
<dbReference type="PANTHER" id="PTHR46300">
    <property type="entry name" value="P450, PUTATIVE (EUROFUNG)-RELATED-RELATED"/>
    <property type="match status" value="1"/>
</dbReference>
<dbReference type="GO" id="GO:0004497">
    <property type="term" value="F:monooxygenase activity"/>
    <property type="evidence" value="ECO:0007669"/>
    <property type="project" value="UniProtKB-KW"/>
</dbReference>
<keyword evidence="5 9" id="KW-0560">Oxidoreductase</keyword>
<dbReference type="InterPro" id="IPR002403">
    <property type="entry name" value="Cyt_P450_E_grp-IV"/>
</dbReference>
<dbReference type="Gene3D" id="1.10.630.10">
    <property type="entry name" value="Cytochrome P450"/>
    <property type="match status" value="1"/>
</dbReference>
<reference evidence="10" key="1">
    <citation type="journal article" date="2021" name="Genome Biol. Evol.">
        <title>The assembled and annotated genome of the fairy-ring fungus Marasmius oreades.</title>
        <authorList>
            <person name="Hiltunen M."/>
            <person name="Ament-Velasquez S.L."/>
            <person name="Johannesson H."/>
        </authorList>
    </citation>
    <scope>NUCLEOTIDE SEQUENCE</scope>
    <source>
        <strain evidence="10">03SP1</strain>
    </source>
</reference>
<protein>
    <recommendedName>
        <fullName evidence="12">Cytochrome P450</fullName>
    </recommendedName>
</protein>
<dbReference type="RefSeq" id="XP_043002840.1">
    <property type="nucleotide sequence ID" value="XM_043159241.1"/>
</dbReference>
<name>A0A9P7RMF3_9AGAR</name>
<dbReference type="InterPro" id="IPR001128">
    <property type="entry name" value="Cyt_P450"/>
</dbReference>
<dbReference type="PRINTS" id="PR00465">
    <property type="entry name" value="EP450IV"/>
</dbReference>
<dbReference type="GO" id="GO:0005506">
    <property type="term" value="F:iron ion binding"/>
    <property type="evidence" value="ECO:0007669"/>
    <property type="project" value="InterPro"/>
</dbReference>
<keyword evidence="4 8" id="KW-0479">Metal-binding</keyword>
<evidence type="ECO:0000256" key="6">
    <source>
        <dbReference type="ARBA" id="ARBA00023004"/>
    </source>
</evidence>
<evidence type="ECO:0000313" key="11">
    <source>
        <dbReference type="Proteomes" id="UP001049176"/>
    </source>
</evidence>
<organism evidence="10 11">
    <name type="scientific">Marasmius oreades</name>
    <name type="common">fairy-ring Marasmius</name>
    <dbReference type="NCBI Taxonomy" id="181124"/>
    <lineage>
        <taxon>Eukaryota</taxon>
        <taxon>Fungi</taxon>
        <taxon>Dikarya</taxon>
        <taxon>Basidiomycota</taxon>
        <taxon>Agaricomycotina</taxon>
        <taxon>Agaricomycetes</taxon>
        <taxon>Agaricomycetidae</taxon>
        <taxon>Agaricales</taxon>
        <taxon>Marasmiineae</taxon>
        <taxon>Marasmiaceae</taxon>
        <taxon>Marasmius</taxon>
    </lineage>
</organism>
<dbReference type="EMBL" id="CM032190">
    <property type="protein sequence ID" value="KAG7086369.1"/>
    <property type="molecule type" value="Genomic_DNA"/>
</dbReference>
<dbReference type="GO" id="GO:0020037">
    <property type="term" value="F:heme binding"/>
    <property type="evidence" value="ECO:0007669"/>
    <property type="project" value="InterPro"/>
</dbReference>
<evidence type="ECO:0000256" key="3">
    <source>
        <dbReference type="ARBA" id="ARBA00022617"/>
    </source>
</evidence>
<dbReference type="Pfam" id="PF00067">
    <property type="entry name" value="p450"/>
    <property type="match status" value="1"/>
</dbReference>
<dbReference type="PROSITE" id="PS00086">
    <property type="entry name" value="CYTOCHROME_P450"/>
    <property type="match status" value="1"/>
</dbReference>
<evidence type="ECO:0000256" key="1">
    <source>
        <dbReference type="ARBA" id="ARBA00001971"/>
    </source>
</evidence>
<keyword evidence="6 8" id="KW-0408">Iron</keyword>
<dbReference type="Proteomes" id="UP001049176">
    <property type="component" value="Chromosome 10"/>
</dbReference>
<dbReference type="GO" id="GO:0016705">
    <property type="term" value="F:oxidoreductase activity, acting on paired donors, with incorporation or reduction of molecular oxygen"/>
    <property type="evidence" value="ECO:0007669"/>
    <property type="project" value="InterPro"/>
</dbReference>
<keyword evidence="3 8" id="KW-0349">Heme</keyword>
<dbReference type="OrthoDB" id="2789670at2759"/>
<proteinExistence type="inferred from homology"/>
<comment type="cofactor">
    <cofactor evidence="1 8">
        <name>heme</name>
        <dbReference type="ChEBI" id="CHEBI:30413"/>
    </cofactor>
</comment>
<evidence type="ECO:0000313" key="10">
    <source>
        <dbReference type="EMBL" id="KAG7086369.1"/>
    </source>
</evidence>
<evidence type="ECO:0000256" key="9">
    <source>
        <dbReference type="RuleBase" id="RU000461"/>
    </source>
</evidence>
<dbReference type="InterPro" id="IPR017972">
    <property type="entry name" value="Cyt_P450_CS"/>
</dbReference>
<dbReference type="GeneID" id="66071405"/>
<evidence type="ECO:0000256" key="4">
    <source>
        <dbReference type="ARBA" id="ARBA00022723"/>
    </source>
</evidence>
<dbReference type="KEGG" id="more:E1B28_002329"/>
<dbReference type="AlphaFoldDB" id="A0A9P7RMF3"/>
<feature type="binding site" description="axial binding residue" evidence="8">
    <location>
        <position position="42"/>
    </location>
    <ligand>
        <name>heme</name>
        <dbReference type="ChEBI" id="CHEBI:30413"/>
    </ligand>
    <ligandPart>
        <name>Fe</name>
        <dbReference type="ChEBI" id="CHEBI:18248"/>
    </ligandPart>
</feature>
<keyword evidence="7 9" id="KW-0503">Monooxygenase</keyword>
<evidence type="ECO:0000256" key="8">
    <source>
        <dbReference type="PIRSR" id="PIRSR602403-1"/>
    </source>
</evidence>
<dbReference type="SUPFAM" id="SSF48264">
    <property type="entry name" value="Cytochrome P450"/>
    <property type="match status" value="1"/>
</dbReference>
<dbReference type="InterPro" id="IPR050364">
    <property type="entry name" value="Cytochrome_P450_fung"/>
</dbReference>
<evidence type="ECO:0000256" key="7">
    <source>
        <dbReference type="ARBA" id="ARBA00023033"/>
    </source>
</evidence>
<keyword evidence="11" id="KW-1185">Reference proteome</keyword>
<sequence>MTRDETVYPEPESFIPDRFLTEDGTCNEDEMMLPFGFGRRICAGLHFARLTAWTAMASILSQFDIGEPEDEAGRPIKGLADIRYSDGLISHASPFRCVIKPRMK</sequence>
<dbReference type="PANTHER" id="PTHR46300:SF5">
    <property type="entry name" value="CYTOCHROME P450"/>
    <property type="match status" value="1"/>
</dbReference>
<gene>
    <name evidence="10" type="ORF">E1B28_002329</name>
</gene>
<comment type="caution">
    <text evidence="10">The sequence shown here is derived from an EMBL/GenBank/DDBJ whole genome shotgun (WGS) entry which is preliminary data.</text>
</comment>